<dbReference type="Proteomes" id="UP000094020">
    <property type="component" value="Chromosome 6"/>
</dbReference>
<dbReference type="Pfam" id="PF06220">
    <property type="entry name" value="zf-U1"/>
    <property type="match status" value="1"/>
</dbReference>
<dbReference type="RefSeq" id="XP_019013033.1">
    <property type="nucleotide sequence ID" value="XM_019154293.1"/>
</dbReference>
<reference evidence="8" key="1">
    <citation type="submission" date="2013-07" db="EMBL/GenBank/DDBJ databases">
        <title>The Genome Sequence of Cryptococcus pinus CBS10737.</title>
        <authorList>
            <consortium name="The Broad Institute Genome Sequencing Platform"/>
            <person name="Cuomo C."/>
            <person name="Litvintseva A."/>
            <person name="Chen Y."/>
            <person name="Heitman J."/>
            <person name="Sun S."/>
            <person name="Springer D."/>
            <person name="Dromer F."/>
            <person name="Young S.K."/>
            <person name="Zeng Q."/>
            <person name="Gargeya S."/>
            <person name="Fitzgerald M."/>
            <person name="Abouelleil A."/>
            <person name="Alvarado L."/>
            <person name="Berlin A.M."/>
            <person name="Chapman S.B."/>
            <person name="Dewar J."/>
            <person name="Goldberg J."/>
            <person name="Griggs A."/>
            <person name="Gujja S."/>
            <person name="Hansen M."/>
            <person name="Howarth C."/>
            <person name="Imamovic A."/>
            <person name="Larimer J."/>
            <person name="McCowan C."/>
            <person name="Murphy C."/>
            <person name="Pearson M."/>
            <person name="Priest M."/>
            <person name="Roberts A."/>
            <person name="Saif S."/>
            <person name="Shea T."/>
            <person name="Sykes S."/>
            <person name="Wortman J."/>
            <person name="Nusbaum C."/>
            <person name="Birren B."/>
        </authorList>
    </citation>
    <scope>NUCLEOTIDE SEQUENCE [LARGE SCALE GENOMIC DNA]</scope>
    <source>
        <strain evidence="8">CBS 10737</strain>
    </source>
</reference>
<evidence type="ECO:0000259" key="7">
    <source>
        <dbReference type="PROSITE" id="PS50171"/>
    </source>
</evidence>
<proteinExistence type="predicted"/>
<evidence type="ECO:0000256" key="1">
    <source>
        <dbReference type="ARBA" id="ARBA00004123"/>
    </source>
</evidence>
<dbReference type="KEGG" id="kpin:30170899"/>
<dbReference type="InterPro" id="IPR013085">
    <property type="entry name" value="U1-CZ_Znf_C2H2"/>
</dbReference>
<evidence type="ECO:0000256" key="6">
    <source>
        <dbReference type="SAM" id="MobiDB-lite"/>
    </source>
</evidence>
<dbReference type="GO" id="GO:0003723">
    <property type="term" value="F:RNA binding"/>
    <property type="evidence" value="ECO:0007669"/>
    <property type="project" value="TreeGrafter"/>
</dbReference>
<dbReference type="OrthoDB" id="191651at2759"/>
<evidence type="ECO:0000256" key="4">
    <source>
        <dbReference type="ARBA" id="ARBA00022833"/>
    </source>
</evidence>
<dbReference type="EMBL" id="KV700115">
    <property type="protein sequence ID" value="OCF51814.1"/>
    <property type="molecule type" value="Genomic_DNA"/>
</dbReference>
<dbReference type="SUPFAM" id="SSF57667">
    <property type="entry name" value="beta-beta-alpha zinc fingers"/>
    <property type="match status" value="1"/>
</dbReference>
<dbReference type="SMART" id="SM00451">
    <property type="entry name" value="ZnF_U1"/>
    <property type="match status" value="1"/>
</dbReference>
<feature type="region of interest" description="Disordered" evidence="6">
    <location>
        <begin position="162"/>
        <end position="187"/>
    </location>
</feature>
<dbReference type="PROSITE" id="PS50171">
    <property type="entry name" value="ZF_MATRIN"/>
    <property type="match status" value="1"/>
</dbReference>
<dbReference type="EMBL" id="CP144524">
    <property type="protein sequence ID" value="WWC71038.1"/>
    <property type="molecule type" value="Genomic_DNA"/>
</dbReference>
<feature type="region of interest" description="Disordered" evidence="6">
    <location>
        <begin position="83"/>
        <end position="121"/>
    </location>
</feature>
<evidence type="ECO:0000256" key="5">
    <source>
        <dbReference type="ARBA" id="ARBA00023242"/>
    </source>
</evidence>
<evidence type="ECO:0000313" key="10">
    <source>
        <dbReference type="Proteomes" id="UP000094020"/>
    </source>
</evidence>
<evidence type="ECO:0000256" key="2">
    <source>
        <dbReference type="ARBA" id="ARBA00022723"/>
    </source>
</evidence>
<dbReference type="InterPro" id="IPR000690">
    <property type="entry name" value="Matrin/U1-C_Znf_C2H2"/>
</dbReference>
<reference evidence="9" key="2">
    <citation type="submission" date="2013-07" db="EMBL/GenBank/DDBJ databases">
        <authorList>
            <consortium name="The Broad Institute Genome Sequencing Platform"/>
            <person name="Cuomo C."/>
            <person name="Litvintseva A."/>
            <person name="Chen Y."/>
            <person name="Heitman J."/>
            <person name="Sun S."/>
            <person name="Springer D."/>
            <person name="Dromer F."/>
            <person name="Young S.K."/>
            <person name="Zeng Q."/>
            <person name="Gargeya S."/>
            <person name="Fitzgerald M."/>
            <person name="Abouelleil A."/>
            <person name="Alvarado L."/>
            <person name="Berlin A.M."/>
            <person name="Chapman S.B."/>
            <person name="Dewar J."/>
            <person name="Goldberg J."/>
            <person name="Griggs A."/>
            <person name="Gujja S."/>
            <person name="Hansen M."/>
            <person name="Howarth C."/>
            <person name="Imamovic A."/>
            <person name="Larimer J."/>
            <person name="McCowan C."/>
            <person name="Murphy C."/>
            <person name="Pearson M."/>
            <person name="Priest M."/>
            <person name="Roberts A."/>
            <person name="Saif S."/>
            <person name="Shea T."/>
            <person name="Sykes S."/>
            <person name="Wortman J."/>
            <person name="Nusbaum C."/>
            <person name="Birren B."/>
        </authorList>
    </citation>
    <scope>NUCLEOTIDE SEQUENCE</scope>
    <source>
        <strain evidence="9">CBS 10737</strain>
    </source>
</reference>
<dbReference type="GO" id="GO:0071011">
    <property type="term" value="C:precatalytic spliceosome"/>
    <property type="evidence" value="ECO:0007669"/>
    <property type="project" value="TreeGrafter"/>
</dbReference>
<dbReference type="STRING" id="1296096.A0A1B9I8G8"/>
<evidence type="ECO:0000313" key="9">
    <source>
        <dbReference type="EMBL" id="WWC71038.1"/>
    </source>
</evidence>
<dbReference type="InterPro" id="IPR003604">
    <property type="entry name" value="Matrin/U1-like-C_Znf_C2H2"/>
</dbReference>
<sequence>MTEYWVSKKQYYCKYCSIYIRDDAPSRKQHETGLKHIGNVERYIRDLYKSGSVAKKEKAAEAAEMARIEASAAAAYANDRASGLASSSKSPLPSTSTPPPPIASSSRPKAPTDRFSNYSTAEQLGFHETKTAYEIAQEIKNDIGQPSAWETVEIPSSVEGGNLIGEKRKFGVNGEEEDEENEGWKFEYDKPSLQHKKVKDPYEDDWDPSYLKKLKVKKKEDKIIVNPEQVKKELEEKGLNRQKWTGKLELNAPATTSKPGKEGLEYIEGGGWVKKDDEDDNGVITTEDQTTEDVKPDLSEKNGVADGEIEQPSMGDTKSAVAAEEPPTTGASMFKKRRPPPSSRKK</sequence>
<dbReference type="PANTHER" id="PTHR13173">
    <property type="entry name" value="WW DOMAIN BINDING PROTEIN 4"/>
    <property type="match status" value="1"/>
</dbReference>
<reference evidence="8" key="3">
    <citation type="submission" date="2016-07" db="EMBL/GenBank/DDBJ databases">
        <title>Evolution of pathogenesis and genome organization in the Tremellales.</title>
        <authorList>
            <person name="Cuomo C."/>
            <person name="Litvintseva A."/>
            <person name="Heitman J."/>
            <person name="Chen Y."/>
            <person name="Sun S."/>
            <person name="Springer D."/>
            <person name="Dromer F."/>
            <person name="Young S."/>
            <person name="Zeng Q."/>
            <person name="Chapman S."/>
            <person name="Gujja S."/>
            <person name="Saif S."/>
            <person name="Birren B."/>
        </authorList>
    </citation>
    <scope>NUCLEOTIDE SEQUENCE</scope>
    <source>
        <strain evidence="8">CBS 10737</strain>
    </source>
</reference>
<accession>A0A1B9I8G8</accession>
<dbReference type="GeneID" id="30170899"/>
<feature type="domain" description="Matrin-type" evidence="7">
    <location>
        <begin position="11"/>
        <end position="42"/>
    </location>
</feature>
<dbReference type="InterPro" id="IPR040023">
    <property type="entry name" value="WBP4"/>
</dbReference>
<dbReference type="GO" id="GO:0000398">
    <property type="term" value="P:mRNA splicing, via spliceosome"/>
    <property type="evidence" value="ECO:0007669"/>
    <property type="project" value="InterPro"/>
</dbReference>
<evidence type="ECO:0000256" key="3">
    <source>
        <dbReference type="ARBA" id="ARBA00022771"/>
    </source>
</evidence>
<feature type="region of interest" description="Disordered" evidence="6">
    <location>
        <begin position="247"/>
        <end position="346"/>
    </location>
</feature>
<feature type="compositionally biased region" description="Low complexity" evidence="6">
    <location>
        <begin position="83"/>
        <end position="95"/>
    </location>
</feature>
<dbReference type="AlphaFoldDB" id="A0A1B9I8G8"/>
<keyword evidence="4" id="KW-0862">Zinc</keyword>
<keyword evidence="5" id="KW-0539">Nucleus</keyword>
<keyword evidence="3" id="KW-0863">Zinc-finger</keyword>
<keyword evidence="2" id="KW-0479">Metal-binding</keyword>
<reference evidence="9" key="4">
    <citation type="submission" date="2024-02" db="EMBL/GenBank/DDBJ databases">
        <title>Comparative genomics of Cryptococcus and Kwoniella reveals pathogenesis evolution and contrasting modes of karyotype evolution via chromosome fusion or intercentromeric recombination.</title>
        <authorList>
            <person name="Coelho M.A."/>
            <person name="David-Palma M."/>
            <person name="Shea T."/>
            <person name="Bowers K."/>
            <person name="McGinley-Smith S."/>
            <person name="Mohammad A.W."/>
            <person name="Gnirke A."/>
            <person name="Yurkov A.M."/>
            <person name="Nowrousian M."/>
            <person name="Sun S."/>
            <person name="Cuomo C.A."/>
            <person name="Heitman J."/>
        </authorList>
    </citation>
    <scope>NUCLEOTIDE SEQUENCE</scope>
    <source>
        <strain evidence="9">CBS 10737</strain>
    </source>
</reference>
<dbReference type="GO" id="GO:0008270">
    <property type="term" value="F:zinc ion binding"/>
    <property type="evidence" value="ECO:0007669"/>
    <property type="project" value="UniProtKB-KW"/>
</dbReference>
<protein>
    <recommendedName>
        <fullName evidence="7">Matrin-type domain-containing protein</fullName>
    </recommendedName>
</protein>
<evidence type="ECO:0000313" key="8">
    <source>
        <dbReference type="EMBL" id="OCF51814.1"/>
    </source>
</evidence>
<dbReference type="InterPro" id="IPR036236">
    <property type="entry name" value="Znf_C2H2_sf"/>
</dbReference>
<feature type="compositionally biased region" description="Basic residues" evidence="6">
    <location>
        <begin position="334"/>
        <end position="346"/>
    </location>
</feature>
<dbReference type="Gene3D" id="3.30.160.60">
    <property type="entry name" value="Classic Zinc Finger"/>
    <property type="match status" value="1"/>
</dbReference>
<comment type="subcellular location">
    <subcellularLocation>
        <location evidence="1">Nucleus</location>
    </subcellularLocation>
</comment>
<organism evidence="8">
    <name type="scientific">Kwoniella pini CBS 10737</name>
    <dbReference type="NCBI Taxonomy" id="1296096"/>
    <lineage>
        <taxon>Eukaryota</taxon>
        <taxon>Fungi</taxon>
        <taxon>Dikarya</taxon>
        <taxon>Basidiomycota</taxon>
        <taxon>Agaricomycotina</taxon>
        <taxon>Tremellomycetes</taxon>
        <taxon>Tremellales</taxon>
        <taxon>Cryptococcaceae</taxon>
        <taxon>Kwoniella</taxon>
    </lineage>
</organism>
<keyword evidence="10" id="KW-1185">Reference proteome</keyword>
<gene>
    <name evidence="8" type="ORF">I206_02530</name>
    <name evidence="9" type="ORF">I206_104991</name>
</gene>
<name>A0A1B9I8G8_9TREE</name>
<dbReference type="PANTHER" id="PTHR13173:SF10">
    <property type="entry name" value="WW DOMAIN-BINDING PROTEIN 4"/>
    <property type="match status" value="1"/>
</dbReference>